<reference evidence="1 2" key="2">
    <citation type="journal article" date="2017" name="Genome Announc.">
        <title>Draft genome sequence of Aquitalea magnusonii strain H3, a plant growth-promoting bacterium of duckweed Lemna minor.</title>
        <authorList>
            <person name="Ishizawa H."/>
            <person name="Kuroda M."/>
            <person name="Ike M."/>
        </authorList>
    </citation>
    <scope>NUCLEOTIDE SEQUENCE [LARGE SCALE GENOMIC DNA]</scope>
    <source>
        <strain evidence="1 2">H3</strain>
    </source>
</reference>
<reference evidence="2" key="3">
    <citation type="journal article" date="2017" name="Plant Physiol. Biochem.">
        <title>Differential oxidative and antioxidative response of duckweed Lemna minor toward plant growth promoting/inhibiting bacteria.</title>
        <authorList>
            <person name="Ishizawa H."/>
            <person name="Kuroda M."/>
            <person name="Morikawa M."/>
            <person name="Ike M."/>
        </authorList>
    </citation>
    <scope>NUCLEOTIDE SEQUENCE [LARGE SCALE GENOMIC DNA]</scope>
    <source>
        <strain evidence="2">H3</strain>
    </source>
</reference>
<proteinExistence type="predicted"/>
<dbReference type="STRING" id="332411.VI06_13635"/>
<dbReference type="Gene3D" id="3.10.450.50">
    <property type="match status" value="1"/>
</dbReference>
<dbReference type="KEGG" id="amah:DLM_1677"/>
<accession>A0A3G9GD62</accession>
<name>A0A3G9GD62_9NEIS</name>
<dbReference type="Proteomes" id="UP000198290">
    <property type="component" value="Chromosome"/>
</dbReference>
<evidence type="ECO:0000313" key="1">
    <source>
        <dbReference type="EMBL" id="BBF85294.1"/>
    </source>
</evidence>
<reference evidence="2" key="1">
    <citation type="journal article" date="2017" name="Biotechnol. Biofuels">
        <title>Evaluation of environmental bacterial communities as a factor affecting the growth of duckweed Lemna minor.</title>
        <authorList>
            <person name="Ishizawa H."/>
            <person name="Kuroda M."/>
            <person name="Morikawa M."/>
            <person name="Ike M."/>
        </authorList>
    </citation>
    <scope>NUCLEOTIDE SEQUENCE [LARGE SCALE GENOMIC DNA]</scope>
    <source>
        <strain evidence="2">H3</strain>
    </source>
</reference>
<protein>
    <submittedName>
        <fullName evidence="1">Putative transcriptional regulator</fullName>
    </submittedName>
</protein>
<evidence type="ECO:0000313" key="2">
    <source>
        <dbReference type="Proteomes" id="UP000198290"/>
    </source>
</evidence>
<dbReference type="InterPro" id="IPR032710">
    <property type="entry name" value="NTF2-like_dom_sf"/>
</dbReference>
<keyword evidence="2" id="KW-1185">Reference proteome</keyword>
<gene>
    <name evidence="1" type="ORF">DLM_1677</name>
</gene>
<dbReference type="EMBL" id="AP018823">
    <property type="protein sequence ID" value="BBF85294.1"/>
    <property type="molecule type" value="Genomic_DNA"/>
</dbReference>
<sequence length="93" mass="10728">MFAVLEEPVFSVREQLLDGQQAFITWDFSFRRAGKVYQLHGGSHLRFAADGKVCLHRDYWDSAEELLHKLPLIGAPLRLLRRLLSVHDQGWPA</sequence>
<dbReference type="AlphaFoldDB" id="A0A3G9GD62"/>
<organism evidence="1 2">
    <name type="scientific">Aquitalea magnusonii</name>
    <dbReference type="NCBI Taxonomy" id="332411"/>
    <lineage>
        <taxon>Bacteria</taxon>
        <taxon>Pseudomonadati</taxon>
        <taxon>Pseudomonadota</taxon>
        <taxon>Betaproteobacteria</taxon>
        <taxon>Neisseriales</taxon>
        <taxon>Chromobacteriaceae</taxon>
        <taxon>Aquitalea</taxon>
    </lineage>
</organism>
<dbReference type="SUPFAM" id="SSF54427">
    <property type="entry name" value="NTF2-like"/>
    <property type="match status" value="1"/>
</dbReference>